<feature type="domain" description="DUF7674" evidence="1">
    <location>
        <begin position="8"/>
        <end position="99"/>
    </location>
</feature>
<name>A0A3B0UDF6_9ZZZZ</name>
<proteinExistence type="predicted"/>
<organism evidence="2">
    <name type="scientific">hydrothermal vent metagenome</name>
    <dbReference type="NCBI Taxonomy" id="652676"/>
    <lineage>
        <taxon>unclassified sequences</taxon>
        <taxon>metagenomes</taxon>
        <taxon>ecological metagenomes</taxon>
    </lineage>
</organism>
<evidence type="ECO:0000259" key="1">
    <source>
        <dbReference type="Pfam" id="PF24722"/>
    </source>
</evidence>
<reference evidence="2" key="1">
    <citation type="submission" date="2018-06" db="EMBL/GenBank/DDBJ databases">
        <authorList>
            <person name="Zhirakovskaya E."/>
        </authorList>
    </citation>
    <scope>NUCLEOTIDE SEQUENCE</scope>
</reference>
<evidence type="ECO:0000313" key="2">
    <source>
        <dbReference type="EMBL" id="VAW18534.1"/>
    </source>
</evidence>
<dbReference type="EMBL" id="UOEN01000422">
    <property type="protein sequence ID" value="VAW18534.1"/>
    <property type="molecule type" value="Genomic_DNA"/>
</dbReference>
<dbReference type="InterPro" id="IPR056091">
    <property type="entry name" value="DUF7674"/>
</dbReference>
<protein>
    <recommendedName>
        <fullName evidence="1">DUF7674 domain-containing protein</fullName>
    </recommendedName>
</protein>
<gene>
    <name evidence="2" type="ORF">MNBD_BACTEROID05-885</name>
</gene>
<dbReference type="AlphaFoldDB" id="A0A3B0UDF6"/>
<accession>A0A3B0UDF6</accession>
<sequence>MITESECMEYVLKVCPGYASDWQKHLEGWEGEEVELFIHTASFAQYAVKYIESDDEQELKMIANAIEYLHGEGDDGVRQAIEMGFLETLIGHCNHNPKKHPVRRFTQFFKGSCLDISRAMSESWEKSSDEGGI</sequence>
<dbReference type="Pfam" id="PF24722">
    <property type="entry name" value="DUF7674"/>
    <property type="match status" value="1"/>
</dbReference>